<dbReference type="EMBL" id="DSQF01000012">
    <property type="protein sequence ID" value="HGZ42920.1"/>
    <property type="molecule type" value="Genomic_DNA"/>
</dbReference>
<protein>
    <submittedName>
        <fullName evidence="4">Phosphatase PAP2 family protein</fullName>
    </submittedName>
</protein>
<dbReference type="InterPro" id="IPR036938">
    <property type="entry name" value="PAP2/HPO_sf"/>
</dbReference>
<evidence type="ECO:0000256" key="2">
    <source>
        <dbReference type="SAM" id="Phobius"/>
    </source>
</evidence>
<feature type="compositionally biased region" description="Gly residues" evidence="1">
    <location>
        <begin position="127"/>
        <end position="140"/>
    </location>
</feature>
<dbReference type="InterPro" id="IPR000326">
    <property type="entry name" value="PAP2/HPO"/>
</dbReference>
<comment type="caution">
    <text evidence="4">The sequence shown here is derived from an EMBL/GenBank/DDBJ whole genome shotgun (WGS) entry which is preliminary data.</text>
</comment>
<evidence type="ECO:0000313" key="4">
    <source>
        <dbReference type="EMBL" id="HGZ42920.1"/>
    </source>
</evidence>
<dbReference type="PANTHER" id="PTHR14969">
    <property type="entry name" value="SPHINGOSINE-1-PHOSPHATE PHOSPHOHYDROLASE"/>
    <property type="match status" value="1"/>
</dbReference>
<feature type="transmembrane region" description="Helical" evidence="2">
    <location>
        <begin position="298"/>
        <end position="316"/>
    </location>
</feature>
<reference evidence="4" key="1">
    <citation type="journal article" date="2020" name="mSystems">
        <title>Genome- and Community-Level Interaction Insights into Carbon Utilization and Element Cycling Functions of Hydrothermarchaeota in Hydrothermal Sediment.</title>
        <authorList>
            <person name="Zhou Z."/>
            <person name="Liu Y."/>
            <person name="Xu W."/>
            <person name="Pan J."/>
            <person name="Luo Z.H."/>
            <person name="Li M."/>
        </authorList>
    </citation>
    <scope>NUCLEOTIDE SEQUENCE [LARGE SCALE GENOMIC DNA]</scope>
    <source>
        <strain evidence="4">SpSt-381</strain>
    </source>
</reference>
<feature type="domain" description="Phosphatidic acid phosphatase type 2/haloperoxidase" evidence="3">
    <location>
        <begin position="239"/>
        <end position="339"/>
    </location>
</feature>
<keyword evidence="2" id="KW-0812">Transmembrane</keyword>
<dbReference type="Pfam" id="PF01569">
    <property type="entry name" value="PAP2"/>
    <property type="match status" value="1"/>
</dbReference>
<gene>
    <name evidence="4" type="ORF">ENR23_05730</name>
</gene>
<feature type="region of interest" description="Disordered" evidence="1">
    <location>
        <begin position="1"/>
        <end position="159"/>
    </location>
</feature>
<dbReference type="PANTHER" id="PTHR14969:SF13">
    <property type="entry name" value="AT30094P"/>
    <property type="match status" value="1"/>
</dbReference>
<evidence type="ECO:0000259" key="3">
    <source>
        <dbReference type="SMART" id="SM00014"/>
    </source>
</evidence>
<accession>A0A832MJI5</accession>
<sequence length="366" mass="37511">MSRAGAGGATCVVRNPRGKGGTGRGVGAARRARRCARSGAGVGGGARARRRRAAGRRAVALAGAAPRMGGRRAARGGARGGGVAAAARRAGARPRRRGGRRGLPGAGSPVVGRAARRGAGTREARGSGRGGGPGAGGGGGIHRRPACARSAGRRRGRNPAFEVARTGGVKSMRWLLLAVAFLGPVQALDDAARAAVQSARSPVMDRGMRTVSDIGKPAVVLGALLGIALFDAQGGVATARLALAALVPANLAVEGLKRATFRARPDGEHRRSNAAFPSSHAANAFALALVFARRWRRLAPAFFAFAALVALSRVWLDRHWTSDVLVGAAIGLMSAWATARWASRRAARRVGGAPPPARMEAPPREW</sequence>
<evidence type="ECO:0000256" key="1">
    <source>
        <dbReference type="SAM" id="MobiDB-lite"/>
    </source>
</evidence>
<organism evidence="4">
    <name type="scientific">Eiseniibacteriota bacterium</name>
    <dbReference type="NCBI Taxonomy" id="2212470"/>
    <lineage>
        <taxon>Bacteria</taxon>
        <taxon>Candidatus Eiseniibacteriota</taxon>
    </lineage>
</organism>
<keyword evidence="2" id="KW-1133">Transmembrane helix</keyword>
<dbReference type="SMART" id="SM00014">
    <property type="entry name" value="acidPPc"/>
    <property type="match status" value="1"/>
</dbReference>
<dbReference type="AlphaFoldDB" id="A0A832MJI5"/>
<feature type="compositionally biased region" description="Basic residues" evidence="1">
    <location>
        <begin position="141"/>
        <end position="157"/>
    </location>
</feature>
<feature type="compositionally biased region" description="Basic residues" evidence="1">
    <location>
        <begin position="90"/>
        <end position="100"/>
    </location>
</feature>
<dbReference type="Gene3D" id="1.20.144.10">
    <property type="entry name" value="Phosphatidic acid phosphatase type 2/haloperoxidase"/>
    <property type="match status" value="1"/>
</dbReference>
<keyword evidence="2" id="KW-0472">Membrane</keyword>
<name>A0A832MJI5_UNCEI</name>
<proteinExistence type="predicted"/>
<feature type="transmembrane region" description="Helical" evidence="2">
    <location>
        <begin position="322"/>
        <end position="339"/>
    </location>
</feature>
<feature type="compositionally biased region" description="Low complexity" evidence="1">
    <location>
        <begin position="56"/>
        <end position="68"/>
    </location>
</feature>
<dbReference type="SUPFAM" id="SSF48317">
    <property type="entry name" value="Acid phosphatase/Vanadium-dependent haloperoxidase"/>
    <property type="match status" value="1"/>
</dbReference>